<dbReference type="GO" id="GO:0004843">
    <property type="term" value="F:cysteine-type deubiquitinase activity"/>
    <property type="evidence" value="ECO:0007669"/>
    <property type="project" value="UniProtKB-EC"/>
</dbReference>
<evidence type="ECO:0000313" key="11">
    <source>
        <dbReference type="Proteomes" id="UP001164286"/>
    </source>
</evidence>
<dbReference type="InterPro" id="IPR018200">
    <property type="entry name" value="USP_CS"/>
</dbReference>
<dbReference type="PANTHER" id="PTHR24006:SF758">
    <property type="entry name" value="UBIQUITIN CARBOXYL-TERMINAL HYDROLASE 36"/>
    <property type="match status" value="1"/>
</dbReference>
<dbReference type="Pfam" id="PF00443">
    <property type="entry name" value="UCH"/>
    <property type="match status" value="1"/>
</dbReference>
<feature type="compositionally biased region" description="Low complexity" evidence="8">
    <location>
        <begin position="588"/>
        <end position="602"/>
    </location>
</feature>
<feature type="compositionally biased region" description="Polar residues" evidence="8">
    <location>
        <begin position="515"/>
        <end position="526"/>
    </location>
</feature>
<evidence type="ECO:0000256" key="3">
    <source>
        <dbReference type="ARBA" id="ARBA00012759"/>
    </source>
</evidence>
<reference evidence="10" key="1">
    <citation type="journal article" date="2022" name="G3 (Bethesda)">
        <title>High quality genome of the basidiomycete yeast Dioszegia hungarica PDD-24b-2 isolated from cloud water.</title>
        <authorList>
            <person name="Jarrige D."/>
            <person name="Haridas S."/>
            <person name="Bleykasten-Grosshans C."/>
            <person name="Joly M."/>
            <person name="Nadalig T."/>
            <person name="Sancelme M."/>
            <person name="Vuilleumier S."/>
            <person name="Grigoriev I.V."/>
            <person name="Amato P."/>
            <person name="Bringel F."/>
        </authorList>
    </citation>
    <scope>NUCLEOTIDE SEQUENCE</scope>
    <source>
        <strain evidence="10">PDD-24b-2</strain>
    </source>
</reference>
<dbReference type="GeneID" id="77725048"/>
<dbReference type="GO" id="GO:0005634">
    <property type="term" value="C:nucleus"/>
    <property type="evidence" value="ECO:0007669"/>
    <property type="project" value="TreeGrafter"/>
</dbReference>
<evidence type="ECO:0000256" key="8">
    <source>
        <dbReference type="SAM" id="MobiDB-lite"/>
    </source>
</evidence>
<feature type="region of interest" description="Disordered" evidence="8">
    <location>
        <begin position="1"/>
        <end position="20"/>
    </location>
</feature>
<evidence type="ECO:0000256" key="5">
    <source>
        <dbReference type="ARBA" id="ARBA00022786"/>
    </source>
</evidence>
<feature type="region of interest" description="Disordered" evidence="8">
    <location>
        <begin position="470"/>
        <end position="658"/>
    </location>
</feature>
<feature type="compositionally biased region" description="Low complexity" evidence="8">
    <location>
        <begin position="1"/>
        <end position="15"/>
    </location>
</feature>
<dbReference type="PROSITE" id="PS50235">
    <property type="entry name" value="USP_3"/>
    <property type="match status" value="1"/>
</dbReference>
<dbReference type="Proteomes" id="UP001164286">
    <property type="component" value="Unassembled WGS sequence"/>
</dbReference>
<dbReference type="InterPro" id="IPR038765">
    <property type="entry name" value="Papain-like_cys_pep_sf"/>
</dbReference>
<dbReference type="InterPro" id="IPR001394">
    <property type="entry name" value="Peptidase_C19_UCH"/>
</dbReference>
<keyword evidence="4" id="KW-0645">Protease</keyword>
<dbReference type="SUPFAM" id="SSF54001">
    <property type="entry name" value="Cysteine proteinases"/>
    <property type="match status" value="1"/>
</dbReference>
<keyword evidence="11" id="KW-1185">Reference proteome</keyword>
<protein>
    <recommendedName>
        <fullName evidence="3">ubiquitinyl hydrolase 1</fullName>
        <ecNumber evidence="3">3.4.19.12</ecNumber>
    </recommendedName>
</protein>
<gene>
    <name evidence="10" type="ORF">MKK02DRAFT_17854</name>
</gene>
<evidence type="ECO:0000313" key="10">
    <source>
        <dbReference type="EMBL" id="KAI9634291.1"/>
    </source>
</evidence>
<dbReference type="EMBL" id="JAKWFO010000008">
    <property type="protein sequence ID" value="KAI9634291.1"/>
    <property type="molecule type" value="Genomic_DNA"/>
</dbReference>
<evidence type="ECO:0000256" key="6">
    <source>
        <dbReference type="ARBA" id="ARBA00022801"/>
    </source>
</evidence>
<dbReference type="InterPro" id="IPR028889">
    <property type="entry name" value="USP"/>
</dbReference>
<comment type="catalytic activity">
    <reaction evidence="1">
        <text>Thiol-dependent hydrolysis of ester, thioester, amide, peptide and isopeptide bonds formed by the C-terminal Gly of ubiquitin (a 76-residue protein attached to proteins as an intracellular targeting signal).</text>
        <dbReference type="EC" id="3.4.19.12"/>
    </reaction>
</comment>
<feature type="compositionally biased region" description="Gly residues" evidence="8">
    <location>
        <begin position="613"/>
        <end position="624"/>
    </location>
</feature>
<accession>A0AA38LUS2</accession>
<dbReference type="RefSeq" id="XP_052944068.1">
    <property type="nucleotide sequence ID" value="XM_053085847.1"/>
</dbReference>
<dbReference type="GO" id="GO:0005829">
    <property type="term" value="C:cytosol"/>
    <property type="evidence" value="ECO:0007669"/>
    <property type="project" value="TreeGrafter"/>
</dbReference>
<evidence type="ECO:0000256" key="4">
    <source>
        <dbReference type="ARBA" id="ARBA00022670"/>
    </source>
</evidence>
<sequence>MGSTANGPSSASASGSGSGFLRDLLATPLAFGEPVGRASFAPQTGLREVFPGPPSPPRTLLRLEPVRQNGANGASGASTPTGEDEAGEEESKGENTPRKGKMANGEEPRRPPTPAVASSLTDGKSLHDPISDEALHYPSELAGLKRAGAGLYNPSMACYANATLQVMMHTPPFVREALAHDSETCIKATRTKSRFCLLCIMQDMIKEHWSKKMYQPKLVHNNLFLIKKGFSKTRQEDTHEFFRFACDALQNSALAGFPKDTPEKVKHTTWVHRIWGGRVRSRVVCSKCSKPSDTFDHFLDLSLDCGPSKRTLTAMLAGFVKEDKLEGDNKYHCESCKAKANATKSFRIAEAPPVLTLHLKRFSMNYNSWNGKARADKYNQHIGFDEFLDIAPYMVDPKAGGTSTKYRLFGVTCHRGADLRYGHYTAYVRAPNGNWYQADDEDMSGVRLGDIKSDKTAYLLSYIRIPEGEEFQAPPPRANGNGTPAANGHAQVNGNGGKRKRVDEAEEEDAMRQPNVKQLNTATPHFSSRFDNRSDGQSQAPLSPPRSYKTADDDDEREGPNPMDKFGAALSTPASRIRTPISEALFYGTPPIRGRPGPSSPRGSGGRGKRGRNYGGGGGGGGQRPSGNYSPYAAGRGGMTNKFGGKKKGTLGNMKGRI</sequence>
<comment type="caution">
    <text evidence="10">The sequence shown here is derived from an EMBL/GenBank/DDBJ whole genome shotgun (WGS) entry which is preliminary data.</text>
</comment>
<proteinExistence type="inferred from homology"/>
<dbReference type="GO" id="GO:0016579">
    <property type="term" value="P:protein deubiquitination"/>
    <property type="evidence" value="ECO:0007669"/>
    <property type="project" value="InterPro"/>
</dbReference>
<evidence type="ECO:0000256" key="1">
    <source>
        <dbReference type="ARBA" id="ARBA00000707"/>
    </source>
</evidence>
<dbReference type="PROSITE" id="PS00973">
    <property type="entry name" value="USP_2"/>
    <property type="match status" value="1"/>
</dbReference>
<evidence type="ECO:0000256" key="7">
    <source>
        <dbReference type="ARBA" id="ARBA00022807"/>
    </source>
</evidence>
<feature type="compositionally biased region" description="Polar residues" evidence="8">
    <location>
        <begin position="69"/>
        <end position="81"/>
    </location>
</feature>
<keyword evidence="6" id="KW-0378">Hydrolase</keyword>
<evidence type="ECO:0000259" key="9">
    <source>
        <dbReference type="PROSITE" id="PS50235"/>
    </source>
</evidence>
<dbReference type="GO" id="GO:0006508">
    <property type="term" value="P:proteolysis"/>
    <property type="evidence" value="ECO:0007669"/>
    <property type="project" value="UniProtKB-KW"/>
</dbReference>
<dbReference type="AlphaFoldDB" id="A0AA38LUS2"/>
<feature type="region of interest" description="Disordered" evidence="8">
    <location>
        <begin position="35"/>
        <end position="131"/>
    </location>
</feature>
<dbReference type="PANTHER" id="PTHR24006">
    <property type="entry name" value="UBIQUITIN CARBOXYL-TERMINAL HYDROLASE"/>
    <property type="match status" value="1"/>
</dbReference>
<dbReference type="Gene3D" id="3.90.70.10">
    <property type="entry name" value="Cysteine proteinases"/>
    <property type="match status" value="1"/>
</dbReference>
<keyword evidence="7" id="KW-0788">Thiol protease</keyword>
<name>A0AA38LUS2_9TREE</name>
<dbReference type="EC" id="3.4.19.12" evidence="3"/>
<feature type="domain" description="USP" evidence="9">
    <location>
        <begin position="149"/>
        <end position="465"/>
    </location>
</feature>
<evidence type="ECO:0000256" key="2">
    <source>
        <dbReference type="ARBA" id="ARBA00009085"/>
    </source>
</evidence>
<keyword evidence="5" id="KW-0833">Ubl conjugation pathway</keyword>
<organism evidence="10 11">
    <name type="scientific">Dioszegia hungarica</name>
    <dbReference type="NCBI Taxonomy" id="4972"/>
    <lineage>
        <taxon>Eukaryota</taxon>
        <taxon>Fungi</taxon>
        <taxon>Dikarya</taxon>
        <taxon>Basidiomycota</taxon>
        <taxon>Agaricomycotina</taxon>
        <taxon>Tremellomycetes</taxon>
        <taxon>Tremellales</taxon>
        <taxon>Bulleribasidiaceae</taxon>
        <taxon>Dioszegia</taxon>
    </lineage>
</organism>
<comment type="similarity">
    <text evidence="2">Belongs to the peptidase C19 family.</text>
</comment>
<dbReference type="InterPro" id="IPR050164">
    <property type="entry name" value="Peptidase_C19"/>
</dbReference>